<protein>
    <submittedName>
        <fullName evidence="2">FRG domain-containing protein</fullName>
    </submittedName>
</protein>
<evidence type="ECO:0000313" key="3">
    <source>
        <dbReference type="Proteomes" id="UP000192342"/>
    </source>
</evidence>
<dbReference type="RefSeq" id="WP_083561847.1">
    <property type="nucleotide sequence ID" value="NZ_AQQV01000003.1"/>
</dbReference>
<dbReference type="SMART" id="SM00901">
    <property type="entry name" value="FRG"/>
    <property type="match status" value="1"/>
</dbReference>
<proteinExistence type="predicted"/>
<organism evidence="2 3">
    <name type="scientific">Oceanococcus atlanticus</name>
    <dbReference type="NCBI Taxonomy" id="1317117"/>
    <lineage>
        <taxon>Bacteria</taxon>
        <taxon>Pseudomonadati</taxon>
        <taxon>Pseudomonadota</taxon>
        <taxon>Gammaproteobacteria</taxon>
        <taxon>Chromatiales</taxon>
        <taxon>Oceanococcaceae</taxon>
        <taxon>Oceanococcus</taxon>
    </lineage>
</organism>
<name>A0A1Y1SB09_9GAMM</name>
<dbReference type="Pfam" id="PF08867">
    <property type="entry name" value="FRG"/>
    <property type="match status" value="1"/>
</dbReference>
<reference evidence="2 3" key="1">
    <citation type="submission" date="2013-04" db="EMBL/GenBank/DDBJ databases">
        <title>Oceanococcus atlanticus 22II-S10r2 Genome Sequencing.</title>
        <authorList>
            <person name="Lai Q."/>
            <person name="Li G."/>
            <person name="Shao Z."/>
        </authorList>
    </citation>
    <scope>NUCLEOTIDE SEQUENCE [LARGE SCALE GENOMIC DNA]</scope>
    <source>
        <strain evidence="2 3">22II-S10r2</strain>
    </source>
</reference>
<dbReference type="Proteomes" id="UP000192342">
    <property type="component" value="Unassembled WGS sequence"/>
</dbReference>
<dbReference type="InterPro" id="IPR014966">
    <property type="entry name" value="FRG-dom"/>
</dbReference>
<dbReference type="EMBL" id="AQQV01000003">
    <property type="protein sequence ID" value="ORE85801.1"/>
    <property type="molecule type" value="Genomic_DNA"/>
</dbReference>
<dbReference type="AlphaFoldDB" id="A0A1Y1SB09"/>
<sequence>MKDHRVKSFSEFHAVIEGLNGKQKTIYRGHKDVDYALKPSVGRCSPVGARTKHASMEKKLLTLFKESSLPHLSYRPENDWEWLAIGQHHGLPTRLMDWSYNPLAAAFFSVEKDFDGDSVVYVFWGGGTTADVTSDPLAIQKVVRYRPPHVASRIAAQAGLFTVHPEPEKPFTHKSMERIIIETAARSDIKKTLNKYGVSRRHLFPGLDGIAEDLKWLETVCH</sequence>
<dbReference type="OrthoDB" id="9816036at2"/>
<evidence type="ECO:0000313" key="2">
    <source>
        <dbReference type="EMBL" id="ORE85801.1"/>
    </source>
</evidence>
<evidence type="ECO:0000259" key="1">
    <source>
        <dbReference type="SMART" id="SM00901"/>
    </source>
</evidence>
<feature type="domain" description="FRG" evidence="1">
    <location>
        <begin position="21"/>
        <end position="121"/>
    </location>
</feature>
<comment type="caution">
    <text evidence="2">The sequence shown here is derived from an EMBL/GenBank/DDBJ whole genome shotgun (WGS) entry which is preliminary data.</text>
</comment>
<accession>A0A1Y1SB09</accession>
<keyword evidence="3" id="KW-1185">Reference proteome</keyword>
<gene>
    <name evidence="2" type="ORF">ATO7_10928</name>
</gene>